<dbReference type="AlphaFoldDB" id="A0A9D1IJU4"/>
<dbReference type="EMBL" id="DVMY01000046">
    <property type="protein sequence ID" value="HIU37139.1"/>
    <property type="molecule type" value="Genomic_DNA"/>
</dbReference>
<name>A0A9D1IJU4_9BURK</name>
<proteinExistence type="predicted"/>
<evidence type="ECO:0000313" key="2">
    <source>
        <dbReference type="EMBL" id="HIU37139.1"/>
    </source>
</evidence>
<evidence type="ECO:0000313" key="3">
    <source>
        <dbReference type="Proteomes" id="UP000824083"/>
    </source>
</evidence>
<sequence length="328" mass="34818">MKFGKLTLAAAAAATLLALSGCGEQSDSAAPQSKDVPVLGIVQLVEHPALDEANRGIVDAIKARGLKVEFDQQNAQADQSNLGNIAQRFVSQQYPLIFAIATPAAQVVANATDKTPIVATAVTDFEVAKLVKSNKKPQTNVTGSSDLNPVAEQVKLMLELVPNAKRIGTIYNSSEINSQFQAQILKEELQKRGLTLVELTVSSVNDVQQTAQSMIGKVDVIYVPTDNIIASAMPVLTKITTPAGIGVITGEEGMLKGGGLATVGVDYYNLGQIAGNMGADILEGKAKPQDMAIRYQTEFKSKINATVAEQLEIKVPESLAKIAELVRY</sequence>
<dbReference type="PANTHER" id="PTHR35271:SF1">
    <property type="entry name" value="ABC TRANSPORTER, SUBSTRATE-BINDING LIPOPROTEIN"/>
    <property type="match status" value="1"/>
</dbReference>
<evidence type="ECO:0000256" key="1">
    <source>
        <dbReference type="SAM" id="SignalP"/>
    </source>
</evidence>
<dbReference type="Gene3D" id="3.40.50.2300">
    <property type="match status" value="2"/>
</dbReference>
<reference evidence="2" key="1">
    <citation type="submission" date="2020-10" db="EMBL/GenBank/DDBJ databases">
        <authorList>
            <person name="Gilroy R."/>
        </authorList>
    </citation>
    <scope>NUCLEOTIDE SEQUENCE</scope>
    <source>
        <strain evidence="2">7463</strain>
    </source>
</reference>
<dbReference type="PROSITE" id="PS51257">
    <property type="entry name" value="PROKAR_LIPOPROTEIN"/>
    <property type="match status" value="1"/>
</dbReference>
<organism evidence="2 3">
    <name type="scientific">Candidatus Aphodousia faecigallinarum</name>
    <dbReference type="NCBI Taxonomy" id="2840677"/>
    <lineage>
        <taxon>Bacteria</taxon>
        <taxon>Pseudomonadati</taxon>
        <taxon>Pseudomonadota</taxon>
        <taxon>Betaproteobacteria</taxon>
        <taxon>Burkholderiales</taxon>
        <taxon>Sutterellaceae</taxon>
        <taxon>Sutterellaceae incertae sedis</taxon>
        <taxon>Candidatus Aphodousia</taxon>
    </lineage>
</organism>
<dbReference type="PANTHER" id="PTHR35271">
    <property type="entry name" value="ABC TRANSPORTER, SUBSTRATE-BINDING LIPOPROTEIN-RELATED"/>
    <property type="match status" value="1"/>
</dbReference>
<feature type="chain" id="PRO_5039589528" evidence="1">
    <location>
        <begin position="21"/>
        <end position="328"/>
    </location>
</feature>
<dbReference type="InterPro" id="IPR007487">
    <property type="entry name" value="ABC_transpt-TYRBP-like"/>
</dbReference>
<dbReference type="Proteomes" id="UP000824083">
    <property type="component" value="Unassembled WGS sequence"/>
</dbReference>
<comment type="caution">
    <text evidence="2">The sequence shown here is derived from an EMBL/GenBank/DDBJ whole genome shotgun (WGS) entry which is preliminary data.</text>
</comment>
<feature type="signal peptide" evidence="1">
    <location>
        <begin position="1"/>
        <end position="20"/>
    </location>
</feature>
<dbReference type="CDD" id="cd06325">
    <property type="entry name" value="PBP1_ABC_unchar_transporter"/>
    <property type="match status" value="1"/>
</dbReference>
<reference evidence="2" key="2">
    <citation type="journal article" date="2021" name="PeerJ">
        <title>Extensive microbial diversity within the chicken gut microbiome revealed by metagenomics and culture.</title>
        <authorList>
            <person name="Gilroy R."/>
            <person name="Ravi A."/>
            <person name="Getino M."/>
            <person name="Pursley I."/>
            <person name="Horton D.L."/>
            <person name="Alikhan N.F."/>
            <person name="Baker D."/>
            <person name="Gharbi K."/>
            <person name="Hall N."/>
            <person name="Watson M."/>
            <person name="Adriaenssens E.M."/>
            <person name="Foster-Nyarko E."/>
            <person name="Jarju S."/>
            <person name="Secka A."/>
            <person name="Antonio M."/>
            <person name="Oren A."/>
            <person name="Chaudhuri R.R."/>
            <person name="La Ragione R."/>
            <person name="Hildebrand F."/>
            <person name="Pallen M.J."/>
        </authorList>
    </citation>
    <scope>NUCLEOTIDE SEQUENCE</scope>
    <source>
        <strain evidence="2">7463</strain>
    </source>
</reference>
<keyword evidence="1" id="KW-0732">Signal</keyword>
<dbReference type="InterPro" id="IPR028082">
    <property type="entry name" value="Peripla_BP_I"/>
</dbReference>
<dbReference type="Pfam" id="PF04392">
    <property type="entry name" value="ABC_sub_bind"/>
    <property type="match status" value="1"/>
</dbReference>
<dbReference type="SUPFAM" id="SSF53822">
    <property type="entry name" value="Periplasmic binding protein-like I"/>
    <property type="match status" value="1"/>
</dbReference>
<gene>
    <name evidence="2" type="ORF">IAC56_02555</name>
</gene>
<protein>
    <submittedName>
        <fullName evidence="2">ABC transporter substrate-binding protein</fullName>
    </submittedName>
</protein>
<accession>A0A9D1IJU4</accession>